<dbReference type="Proteomes" id="UP000092154">
    <property type="component" value="Unassembled WGS sequence"/>
</dbReference>
<dbReference type="STRING" id="1314800.A0A1B7N229"/>
<keyword evidence="6" id="KW-0732">Signal</keyword>
<feature type="signal peptide" evidence="6">
    <location>
        <begin position="1"/>
        <end position="21"/>
    </location>
</feature>
<dbReference type="InterPro" id="IPR001969">
    <property type="entry name" value="Aspartic_peptidase_AS"/>
</dbReference>
<dbReference type="CDD" id="cd05471">
    <property type="entry name" value="pepsin_like"/>
    <property type="match status" value="1"/>
</dbReference>
<sequence length="469" mass="48745">MLSSPALALSCFLFIAAHAFAAPQTGTAAGQSIPLIRRAPPIRTVDDWGAWAKNERETLTSKYGGSLGKRSTGTNLMTNQNADSSYFGSLAIGTPPVSFNVILDTGSSDLWVADINCAVGCSRIQTFNDADSSTFQNLSQPFQIQYGSGAAAGSLVEDVVQMAGFSVPNQAFGAVTQVTSGLLNSPVSGLLGLAWESIASSKHTPFWQTLAGSGAWSDPVMAFQLTRFINASKVNTEEPGGSFTMGFANTSLYTGNIDWQDLPSTPTYWILPMTSLTVQGNTITPSSAESFSAIDTGTTLIGGPSDVIQSIFQQIPGSAPGTGDWEGYWTYPCNTQVNMAISFGGPSWPIAPADFLLTSLSQSQCIGAFFELSTGGSAPSWIVGDTFLKNVYSIFRFNPPSVGFAALSGTAVQMNGADAPAPSATIGSISASATAGAGGGGSNAASRRWGVDWKPLVCVVAVAVGATWM</sequence>
<dbReference type="InterPro" id="IPR034164">
    <property type="entry name" value="Pepsin-like_dom"/>
</dbReference>
<keyword evidence="4" id="KW-1015">Disulfide bond</keyword>
<dbReference type="PANTHER" id="PTHR47966:SF6">
    <property type="entry name" value="PEPTIDASE A1 DOMAIN-CONTAINING PROTEIN"/>
    <property type="match status" value="1"/>
</dbReference>
<dbReference type="SUPFAM" id="SSF50630">
    <property type="entry name" value="Acid proteases"/>
    <property type="match status" value="1"/>
</dbReference>
<dbReference type="Pfam" id="PF00026">
    <property type="entry name" value="Asp"/>
    <property type="match status" value="1"/>
</dbReference>
<feature type="active site" evidence="3">
    <location>
        <position position="295"/>
    </location>
</feature>
<dbReference type="PROSITE" id="PS00141">
    <property type="entry name" value="ASP_PROTEASE"/>
    <property type="match status" value="1"/>
</dbReference>
<dbReference type="OrthoDB" id="771136at2759"/>
<evidence type="ECO:0000256" key="4">
    <source>
        <dbReference type="PIRSR" id="PIRSR601461-2"/>
    </source>
</evidence>
<dbReference type="InParanoid" id="A0A1B7N229"/>
<feature type="chain" id="PRO_5008597767" evidence="6">
    <location>
        <begin position="22"/>
        <end position="469"/>
    </location>
</feature>
<protein>
    <submittedName>
        <fullName evidence="8">Acid protease</fullName>
    </submittedName>
</protein>
<dbReference type="GO" id="GO:0006508">
    <property type="term" value="P:proteolysis"/>
    <property type="evidence" value="ECO:0007669"/>
    <property type="project" value="UniProtKB-KW"/>
</dbReference>
<evidence type="ECO:0000259" key="7">
    <source>
        <dbReference type="PROSITE" id="PS51767"/>
    </source>
</evidence>
<dbReference type="FunFam" id="2.40.70.10:FF:000008">
    <property type="entry name" value="Cathepsin D"/>
    <property type="match status" value="1"/>
</dbReference>
<feature type="domain" description="Peptidase A1" evidence="7">
    <location>
        <begin position="86"/>
        <end position="405"/>
    </location>
</feature>
<dbReference type="GO" id="GO:0004190">
    <property type="term" value="F:aspartic-type endopeptidase activity"/>
    <property type="evidence" value="ECO:0007669"/>
    <property type="project" value="UniProtKB-KW"/>
</dbReference>
<keyword evidence="5" id="KW-0378">Hydrolase</keyword>
<accession>A0A1B7N229</accession>
<dbReference type="InterPro" id="IPR033121">
    <property type="entry name" value="PEPTIDASE_A1"/>
</dbReference>
<evidence type="ECO:0000256" key="5">
    <source>
        <dbReference type="RuleBase" id="RU000454"/>
    </source>
</evidence>
<dbReference type="PRINTS" id="PR00792">
    <property type="entry name" value="PEPSIN"/>
</dbReference>
<evidence type="ECO:0000256" key="1">
    <source>
        <dbReference type="ARBA" id="ARBA00007447"/>
    </source>
</evidence>
<evidence type="ECO:0000313" key="8">
    <source>
        <dbReference type="EMBL" id="OAX38892.1"/>
    </source>
</evidence>
<keyword evidence="2 5" id="KW-0064">Aspartyl protease</keyword>
<keyword evidence="5 8" id="KW-0645">Protease</keyword>
<organism evidence="8 9">
    <name type="scientific">Rhizopogon vinicolor AM-OR11-026</name>
    <dbReference type="NCBI Taxonomy" id="1314800"/>
    <lineage>
        <taxon>Eukaryota</taxon>
        <taxon>Fungi</taxon>
        <taxon>Dikarya</taxon>
        <taxon>Basidiomycota</taxon>
        <taxon>Agaricomycotina</taxon>
        <taxon>Agaricomycetes</taxon>
        <taxon>Agaricomycetidae</taxon>
        <taxon>Boletales</taxon>
        <taxon>Suillineae</taxon>
        <taxon>Rhizopogonaceae</taxon>
        <taxon>Rhizopogon</taxon>
    </lineage>
</organism>
<comment type="similarity">
    <text evidence="1 5">Belongs to the peptidase A1 family.</text>
</comment>
<dbReference type="InterPro" id="IPR001461">
    <property type="entry name" value="Aspartic_peptidase_A1"/>
</dbReference>
<feature type="active site" evidence="3">
    <location>
        <position position="104"/>
    </location>
</feature>
<gene>
    <name evidence="8" type="ORF">K503DRAFT_129473</name>
</gene>
<name>A0A1B7N229_9AGAM</name>
<dbReference type="EMBL" id="KV448272">
    <property type="protein sequence ID" value="OAX38892.1"/>
    <property type="molecule type" value="Genomic_DNA"/>
</dbReference>
<evidence type="ECO:0000313" key="9">
    <source>
        <dbReference type="Proteomes" id="UP000092154"/>
    </source>
</evidence>
<evidence type="ECO:0000256" key="2">
    <source>
        <dbReference type="ARBA" id="ARBA00022750"/>
    </source>
</evidence>
<dbReference type="Gene3D" id="2.40.70.10">
    <property type="entry name" value="Acid Proteases"/>
    <property type="match status" value="2"/>
</dbReference>
<dbReference type="AlphaFoldDB" id="A0A1B7N229"/>
<evidence type="ECO:0000256" key="6">
    <source>
        <dbReference type="SAM" id="SignalP"/>
    </source>
</evidence>
<reference evidence="8 9" key="1">
    <citation type="submission" date="2016-06" db="EMBL/GenBank/DDBJ databases">
        <title>Comparative genomics of the ectomycorrhizal sister species Rhizopogon vinicolor and Rhizopogon vesiculosus (Basidiomycota: Boletales) reveals a divergence of the mating type B locus.</title>
        <authorList>
            <consortium name="DOE Joint Genome Institute"/>
            <person name="Mujic A.B."/>
            <person name="Kuo A."/>
            <person name="Tritt A."/>
            <person name="Lipzen A."/>
            <person name="Chen C."/>
            <person name="Johnson J."/>
            <person name="Sharma A."/>
            <person name="Barry K."/>
            <person name="Grigoriev I.V."/>
            <person name="Spatafora J.W."/>
        </authorList>
    </citation>
    <scope>NUCLEOTIDE SEQUENCE [LARGE SCALE GENOMIC DNA]</scope>
    <source>
        <strain evidence="8 9">AM-OR11-026</strain>
    </source>
</reference>
<dbReference type="PANTHER" id="PTHR47966">
    <property type="entry name" value="BETA-SITE APP-CLEAVING ENZYME, ISOFORM A-RELATED"/>
    <property type="match status" value="1"/>
</dbReference>
<feature type="disulfide bond" evidence="4">
    <location>
        <begin position="117"/>
        <end position="121"/>
    </location>
</feature>
<keyword evidence="9" id="KW-1185">Reference proteome</keyword>
<dbReference type="PROSITE" id="PS51767">
    <property type="entry name" value="PEPTIDASE_A1"/>
    <property type="match status" value="1"/>
</dbReference>
<evidence type="ECO:0000256" key="3">
    <source>
        <dbReference type="PIRSR" id="PIRSR601461-1"/>
    </source>
</evidence>
<proteinExistence type="inferred from homology"/>
<dbReference type="InterPro" id="IPR021109">
    <property type="entry name" value="Peptidase_aspartic_dom_sf"/>
</dbReference>